<dbReference type="FunFam" id="2.30.170.20:FF:000001">
    <property type="entry name" value="probable ribosome biogenesis protein RLP24"/>
    <property type="match status" value="1"/>
</dbReference>
<dbReference type="GO" id="GO:0042273">
    <property type="term" value="P:ribosomal large subunit biogenesis"/>
    <property type="evidence" value="ECO:0007669"/>
    <property type="project" value="TreeGrafter"/>
</dbReference>
<dbReference type="InterPro" id="IPR038630">
    <property type="entry name" value="L24e/L24_sf"/>
</dbReference>
<dbReference type="Pfam" id="PF01246">
    <property type="entry name" value="Ribosomal_L24e"/>
    <property type="match status" value="1"/>
</dbReference>
<dbReference type="AlphaFoldDB" id="A0A8D2DX51"/>
<comment type="function">
    <text evidence="3">Involved in the biogenesis of the 60S ribosomal subunit. Ensures the docking of GTPBP4/NOG1 to pre-60S particles.</text>
</comment>
<sequence length="175" mass="21644">MCIEKCYFCLGPIYPCHSMMFIHDYFKVFRFCKSKCHENFKTKHNPCKVRWTKTFWKATGKELNMDNSFEFEKYRNEPVKYQQELCNKTIDAMKRVEEIKKKYQAKFIMNRLKKNKVLRKFRILKKSSETSILSEPFSQAKENSWKKKWYSSYNRMWTWMFLKNLDLCNHFYVYI</sequence>
<name>A0A8D2DX51_SCIVU</name>
<dbReference type="SUPFAM" id="SSF57716">
    <property type="entry name" value="Glucocorticoid receptor-like (DNA-binding domain)"/>
    <property type="match status" value="1"/>
</dbReference>
<evidence type="ECO:0000313" key="9">
    <source>
        <dbReference type="Proteomes" id="UP000694564"/>
    </source>
</evidence>
<evidence type="ECO:0000256" key="5">
    <source>
        <dbReference type="ARBA" id="ARBA00042993"/>
    </source>
</evidence>
<proteinExistence type="inferred from homology"/>
<comment type="similarity">
    <text evidence="1">Belongs to the eukaryotic ribosomal protein eL24 family.</text>
</comment>
<dbReference type="GeneTree" id="ENSGT00950000183105"/>
<reference evidence="8" key="1">
    <citation type="submission" date="2025-08" db="UniProtKB">
        <authorList>
            <consortium name="Ensembl"/>
        </authorList>
    </citation>
    <scope>IDENTIFICATION</scope>
</reference>
<organism evidence="8 9">
    <name type="scientific">Sciurus vulgaris</name>
    <name type="common">Eurasian red squirrel</name>
    <dbReference type="NCBI Taxonomy" id="55149"/>
    <lineage>
        <taxon>Eukaryota</taxon>
        <taxon>Metazoa</taxon>
        <taxon>Chordata</taxon>
        <taxon>Craniata</taxon>
        <taxon>Vertebrata</taxon>
        <taxon>Euteleostomi</taxon>
        <taxon>Mammalia</taxon>
        <taxon>Eutheria</taxon>
        <taxon>Euarchontoglires</taxon>
        <taxon>Glires</taxon>
        <taxon>Rodentia</taxon>
        <taxon>Sciuromorpha</taxon>
        <taxon>Sciuridae</taxon>
        <taxon>Sciurinae</taxon>
        <taxon>Sciurini</taxon>
        <taxon>Sciurus</taxon>
    </lineage>
</organism>
<dbReference type="InterPro" id="IPR000988">
    <property type="entry name" value="Ribosomal_eL24-rel_N"/>
</dbReference>
<evidence type="ECO:0000256" key="6">
    <source>
        <dbReference type="ARBA" id="ARBA00047058"/>
    </source>
</evidence>
<keyword evidence="9" id="KW-1185">Reference proteome</keyword>
<evidence type="ECO:0000313" key="8">
    <source>
        <dbReference type="Ensembl" id="ENSSVLP00005031064.1"/>
    </source>
</evidence>
<dbReference type="Proteomes" id="UP000694564">
    <property type="component" value="Chromosome 17"/>
</dbReference>
<evidence type="ECO:0000256" key="2">
    <source>
        <dbReference type="ARBA" id="ARBA00022517"/>
    </source>
</evidence>
<feature type="domain" description="Large ribosomal subunit protein eL24-related N-terminal" evidence="7">
    <location>
        <begin position="1"/>
        <end position="64"/>
    </location>
</feature>
<dbReference type="OrthoDB" id="10262490at2759"/>
<reference evidence="8" key="2">
    <citation type="submission" date="2025-09" db="UniProtKB">
        <authorList>
            <consortium name="Ensembl"/>
        </authorList>
    </citation>
    <scope>IDENTIFICATION</scope>
</reference>
<dbReference type="GO" id="GO:0003735">
    <property type="term" value="F:structural constituent of ribosome"/>
    <property type="evidence" value="ECO:0007669"/>
    <property type="project" value="InterPro"/>
</dbReference>
<protein>
    <recommendedName>
        <fullName evidence="4">Probable ribosome biogenesis protein RLP24</fullName>
    </recommendedName>
    <alternativeName>
        <fullName evidence="5">Ribosomal L24 domain-containing protein 1</fullName>
    </alternativeName>
</protein>
<evidence type="ECO:0000256" key="3">
    <source>
        <dbReference type="ARBA" id="ARBA00037035"/>
    </source>
</evidence>
<comment type="subunit">
    <text evidence="6">Associated with nucleolar and cytoplasmic pre-60S particles. At the end of biogenesis it dissociates from cytoplasmic pre-60S particles and is likely to be exchanged for its ribosomal homolog, RPL24.</text>
</comment>
<accession>A0A8D2DX51</accession>
<dbReference type="CDD" id="cd00472">
    <property type="entry name" value="Ribosomal_L24e_L24"/>
    <property type="match status" value="1"/>
</dbReference>
<keyword evidence="2" id="KW-0690">Ribosome biogenesis</keyword>
<dbReference type="Ensembl" id="ENSSVLT00005034492.1">
    <property type="protein sequence ID" value="ENSSVLP00005031064.1"/>
    <property type="gene ID" value="ENSSVLG00005024476.1"/>
</dbReference>
<evidence type="ECO:0000259" key="7">
    <source>
        <dbReference type="Pfam" id="PF01246"/>
    </source>
</evidence>
<evidence type="ECO:0000256" key="1">
    <source>
        <dbReference type="ARBA" id="ARBA00005647"/>
    </source>
</evidence>
<dbReference type="PANTHER" id="PTHR10792:SF23">
    <property type="entry name" value="TRASH DOMAIN-CONTAINING PROTEIN"/>
    <property type="match status" value="1"/>
</dbReference>
<dbReference type="PANTHER" id="PTHR10792">
    <property type="entry name" value="60S RIBOSOMAL PROTEIN L24"/>
    <property type="match status" value="1"/>
</dbReference>
<dbReference type="InterPro" id="IPR056366">
    <property type="entry name" value="Ribosomal_eL24"/>
</dbReference>
<dbReference type="GO" id="GO:0005730">
    <property type="term" value="C:nucleolus"/>
    <property type="evidence" value="ECO:0007669"/>
    <property type="project" value="TreeGrafter"/>
</dbReference>
<dbReference type="Gene3D" id="2.30.170.20">
    <property type="entry name" value="Ribosomal protein L24e"/>
    <property type="match status" value="1"/>
</dbReference>
<evidence type="ECO:0000256" key="4">
    <source>
        <dbReference type="ARBA" id="ARBA00039784"/>
    </source>
</evidence>